<dbReference type="EMBL" id="RHJS01000001">
    <property type="protein sequence ID" value="RRK36910.1"/>
    <property type="molecule type" value="Genomic_DNA"/>
</dbReference>
<sequence>MNLSKYARIGKSPFIKAIGVQKNHKEIVYTESRELDCAVSGCFACENYKNIEFYEYMPKEVQAAAKQCCESCPHAVYRTVIHESCKYINEANIFGNKPRIKSIALKLLLVYHFLSPDDQGMVCGLSSRELAGYLDCTVRSIKNANSVLQKYGYILYSQDGAHKHRFQVILTEYTSYSLPADQGGRGYATFNRECLEELIRIKDLNQLRIFLRAALDADTNRNPEKELIISQDYETLRRFLPAYCKPGIIRRALSSVTALFSVAFDEEQIFLKMDTSCHGRRMFDASNESHTSQIKDYIEELDQAMKRANQKLLHHGTPDSDDLSFLNREGICSKYKSPSCKELYVSFDLHTDDFKDLGLLCTTFSFEDVKGCISYLYENYQIDFKIECIGALIRTMLKEKMKNQAAALLFANT</sequence>
<name>A0A3R8JVX7_9FIRM</name>
<gene>
    <name evidence="1" type="ORF">EBB54_00130</name>
</gene>
<keyword evidence="2" id="KW-1185">Reference proteome</keyword>
<protein>
    <submittedName>
        <fullName evidence="1">Uncharacterized protein</fullName>
    </submittedName>
</protein>
<dbReference type="RefSeq" id="WP_125125853.1">
    <property type="nucleotide sequence ID" value="NZ_RHJS01000001.1"/>
</dbReference>
<dbReference type="AlphaFoldDB" id="A0A3R8JVX7"/>
<comment type="caution">
    <text evidence="1">The sequence shown here is derived from an EMBL/GenBank/DDBJ whole genome shotgun (WGS) entry which is preliminary data.</text>
</comment>
<reference evidence="1" key="1">
    <citation type="submission" date="2018-10" db="EMBL/GenBank/DDBJ databases">
        <title>Schaedlerella arabinophila gen. nov. sp. nov., isolated from the mouse intestinal tract and comparative analysis with the genome of the closely related altered Schaedler flora strain ASF502.</title>
        <authorList>
            <person name="Miyake S."/>
            <person name="Soh M."/>
            <person name="Seedorf H."/>
        </authorList>
    </citation>
    <scope>NUCLEOTIDE SEQUENCE [LARGE SCALE GENOMIC DNA]</scope>
    <source>
        <strain evidence="1">DSM 106076</strain>
    </source>
</reference>
<accession>A0A3R8JVX7</accession>
<dbReference type="Proteomes" id="UP000274920">
    <property type="component" value="Unassembled WGS sequence"/>
</dbReference>
<evidence type="ECO:0000313" key="1">
    <source>
        <dbReference type="EMBL" id="RRK36910.1"/>
    </source>
</evidence>
<organism evidence="1 2">
    <name type="scientific">Schaedlerella arabinosiphila</name>
    <dbReference type="NCBI Taxonomy" id="2044587"/>
    <lineage>
        <taxon>Bacteria</taxon>
        <taxon>Bacillati</taxon>
        <taxon>Bacillota</taxon>
        <taxon>Clostridia</taxon>
        <taxon>Lachnospirales</taxon>
        <taxon>Lachnospiraceae</taxon>
        <taxon>Schaedlerella</taxon>
    </lineage>
</organism>
<evidence type="ECO:0000313" key="2">
    <source>
        <dbReference type="Proteomes" id="UP000274920"/>
    </source>
</evidence>
<proteinExistence type="predicted"/>